<keyword evidence="1" id="KW-0963">Cytoplasm</keyword>
<dbReference type="Gene3D" id="3.40.1080.10">
    <property type="entry name" value="Glutaconate Coenzyme A-transferase"/>
    <property type="match status" value="2"/>
</dbReference>
<dbReference type="EC" id="4.1.3.6" evidence="1"/>
<keyword evidence="1 2" id="KW-0808">Transferase</keyword>
<comment type="caution">
    <text evidence="2">The sequence shown here is derived from an EMBL/GenBank/DDBJ whole genome shotgun (WGS) entry which is preliminary data.</text>
</comment>
<keyword evidence="3" id="KW-1185">Reference proteome</keyword>
<dbReference type="InterPro" id="IPR037171">
    <property type="entry name" value="NagB/RpiA_transferase-like"/>
</dbReference>
<dbReference type="GO" id="GO:0008815">
    <property type="term" value="F:citrate (pro-3S)-lyase activity"/>
    <property type="evidence" value="ECO:0007669"/>
    <property type="project" value="UniProtKB-UniRule"/>
</dbReference>
<dbReference type="InterPro" id="IPR006472">
    <property type="entry name" value="Citrate_lyase_asu"/>
</dbReference>
<comment type="catalytic activity">
    <reaction evidence="1">
        <text>citrate + acetyl-CoA = (3S)-citryl-CoA + acetate</text>
        <dbReference type="Rhea" id="RHEA:19405"/>
        <dbReference type="ChEBI" id="CHEBI:16947"/>
        <dbReference type="ChEBI" id="CHEBI:30089"/>
        <dbReference type="ChEBI" id="CHEBI:57288"/>
        <dbReference type="ChEBI" id="CHEBI:57321"/>
        <dbReference type="EC" id="2.8.3.10"/>
    </reaction>
</comment>
<reference evidence="2" key="1">
    <citation type="submission" date="2021-04" db="EMBL/GenBank/DDBJ databases">
        <title>Proteiniclasticum sedimins sp. nov., an obligate anaerobic bacterium isolated from anaerobic sludge.</title>
        <authorList>
            <person name="Liu J."/>
        </authorList>
    </citation>
    <scope>NUCLEOTIDE SEQUENCE</scope>
    <source>
        <strain evidence="2">BAD-10</strain>
    </source>
</reference>
<dbReference type="Proteomes" id="UP000675379">
    <property type="component" value="Unassembled WGS sequence"/>
</dbReference>
<proteinExistence type="predicted"/>
<dbReference type="GO" id="GO:0005737">
    <property type="term" value="C:cytoplasm"/>
    <property type="evidence" value="ECO:0007669"/>
    <property type="project" value="UniProtKB-SubCell"/>
</dbReference>
<organism evidence="2 3">
    <name type="scientific">Proteiniclasticum sediminis</name>
    <dbReference type="NCBI Taxonomy" id="2804028"/>
    <lineage>
        <taxon>Bacteria</taxon>
        <taxon>Bacillati</taxon>
        <taxon>Bacillota</taxon>
        <taxon>Clostridia</taxon>
        <taxon>Eubacteriales</taxon>
        <taxon>Clostridiaceae</taxon>
        <taxon>Proteiniclasticum</taxon>
    </lineage>
</organism>
<dbReference type="GO" id="GO:0006084">
    <property type="term" value="P:acetyl-CoA metabolic process"/>
    <property type="evidence" value="ECO:0007669"/>
    <property type="project" value="UniProtKB-UniRule"/>
</dbReference>
<dbReference type="EC" id="2.8.3.10" evidence="1"/>
<evidence type="ECO:0000313" key="3">
    <source>
        <dbReference type="Proteomes" id="UP000675379"/>
    </source>
</evidence>
<evidence type="ECO:0000256" key="1">
    <source>
        <dbReference type="PIRNR" id="PIRNR009451"/>
    </source>
</evidence>
<dbReference type="GO" id="GO:0008814">
    <property type="term" value="F:citrate CoA-transferase activity"/>
    <property type="evidence" value="ECO:0007669"/>
    <property type="project" value="UniProtKB-UniRule"/>
</dbReference>
<keyword evidence="1 2" id="KW-0456">Lyase</keyword>
<dbReference type="SUPFAM" id="SSF100950">
    <property type="entry name" value="NagB/RpiA/CoA transferase-like"/>
    <property type="match status" value="2"/>
</dbReference>
<dbReference type="EMBL" id="JAGSCS010000018">
    <property type="protein sequence ID" value="MBR0576978.1"/>
    <property type="molecule type" value="Genomic_DNA"/>
</dbReference>
<dbReference type="Pfam" id="PF04223">
    <property type="entry name" value="CitF"/>
    <property type="match status" value="1"/>
</dbReference>
<evidence type="ECO:0000313" key="2">
    <source>
        <dbReference type="EMBL" id="MBR0576978.1"/>
    </source>
</evidence>
<dbReference type="GO" id="GO:0009346">
    <property type="term" value="C:ATP-independent citrate lyase complex"/>
    <property type="evidence" value="ECO:0007669"/>
    <property type="project" value="UniProtKB-UniRule"/>
</dbReference>
<comment type="catalytic activity">
    <reaction evidence="1">
        <text>citrate = oxaloacetate + acetate</text>
        <dbReference type="Rhea" id="RHEA:10760"/>
        <dbReference type="ChEBI" id="CHEBI:16452"/>
        <dbReference type="ChEBI" id="CHEBI:16947"/>
        <dbReference type="ChEBI" id="CHEBI:30089"/>
        <dbReference type="EC" id="4.1.3.6"/>
    </reaction>
</comment>
<dbReference type="PIRSF" id="PIRSF009451">
    <property type="entry name" value="Citrt_lyas_alpha"/>
    <property type="match status" value="1"/>
</dbReference>
<dbReference type="AlphaFoldDB" id="A0A941CTH7"/>
<dbReference type="NCBIfam" id="TIGR01584">
    <property type="entry name" value="citF"/>
    <property type="match status" value="1"/>
</dbReference>
<dbReference type="PANTHER" id="PTHR40596:SF1">
    <property type="entry name" value="CITRATE LYASE ALPHA CHAIN"/>
    <property type="match status" value="1"/>
</dbReference>
<comment type="subcellular location">
    <subcellularLocation>
        <location evidence="1">Cytoplasm</location>
    </subcellularLocation>
</comment>
<protein>
    <recommendedName>
        <fullName evidence="1">Citrate lyase alpha chain</fullName>
        <shortName evidence="1">Citrase alpha chain</shortName>
        <ecNumber evidence="1">2.8.3.10</ecNumber>
        <ecNumber evidence="1">4.1.3.6</ecNumber>
    </recommendedName>
    <alternativeName>
        <fullName evidence="1">Citrate (pro-3S)-lyase alpha chain</fullName>
    </alternativeName>
    <alternativeName>
        <fullName evidence="1">Citrate CoA-transferase subunit</fullName>
    </alternativeName>
</protein>
<dbReference type="RefSeq" id="WP_211802397.1">
    <property type="nucleotide sequence ID" value="NZ_JAGSCS010000018.1"/>
</dbReference>
<name>A0A941CTH7_9CLOT</name>
<sequence length="518" mass="56006">MRNAVGRDIPEVYLKDGVEVYQGIYHRDQYEYQKAAQKVKAYVKPSANKVVADLAEAVRLCGLKDGMTVSFHHHFRDGDYVVNMVMDVIHDLGIRDITICASSLGTAHAPIVKYIEDGTVTGLSSSGVRGEIGDAISQGKLKNPAFIRSHGGRVRAIESGDIHIDVAFIGAPTSDFAGNARGKGGKSDCGVLSYAMVDARYADKVVVVTDTLVPFPNFPPSIEQVDVDYVVVVPEIGNPKKIANALLRFTTDPRELLIAEYATKALVNTPYFQDGFSFQTGGGGPSLAVTRFLKPYMMEKNIKMGFAIGGITKPMIDLLEEGLIGTIVDAQDFDLTSIASVNTHPRHFEISTSQYANPMNKGAFVNQLDFVILGALEVDLDYNVNVITGSDGVVRGAPGGHVDTAAGSKCSIIVAPLVRSRIPTIKDSVITVTTPGESVDIIVTEVGVAVNPRRQDLLDSLKNSGLPLMTIEELRDEAYKLAGKPQDIEFEDRVVALVEYRDGTLIDVIRKPKAVVLP</sequence>
<accession>A0A941CTH7</accession>
<gene>
    <name evidence="2" type="primary">citF</name>
    <name evidence="2" type="ORF">KCG48_11690</name>
</gene>
<dbReference type="PANTHER" id="PTHR40596">
    <property type="entry name" value="CITRATE LYASE ALPHA CHAIN"/>
    <property type="match status" value="1"/>
</dbReference>